<keyword evidence="12 14" id="KW-0173">Coenzyme A biosynthesis</keyword>
<keyword evidence="9 14" id="KW-0547">Nucleotide-binding</keyword>
<dbReference type="SUPFAM" id="SSF52540">
    <property type="entry name" value="P-loop containing nucleoside triphosphate hydrolases"/>
    <property type="match status" value="1"/>
</dbReference>
<dbReference type="EC" id="2.7.1.33" evidence="5 14"/>
<evidence type="ECO:0000256" key="5">
    <source>
        <dbReference type="ARBA" id="ARBA00012102"/>
    </source>
</evidence>
<dbReference type="AlphaFoldDB" id="A0A7C8FUC5"/>
<dbReference type="RefSeq" id="WP_158036252.1">
    <property type="nucleotide sequence ID" value="NZ_BAAAZV010000017.1"/>
</dbReference>
<dbReference type="Gene3D" id="3.40.50.300">
    <property type="entry name" value="P-loop containing nucleotide triphosphate hydrolases"/>
    <property type="match status" value="1"/>
</dbReference>
<evidence type="ECO:0000256" key="8">
    <source>
        <dbReference type="ARBA" id="ARBA00022679"/>
    </source>
</evidence>
<evidence type="ECO:0000256" key="1">
    <source>
        <dbReference type="ARBA" id="ARBA00001206"/>
    </source>
</evidence>
<dbReference type="InterPro" id="IPR006083">
    <property type="entry name" value="PRK/URK"/>
</dbReference>
<comment type="similarity">
    <text evidence="4 14 15">Belongs to the prokaryotic pantothenate kinase family.</text>
</comment>
<dbReference type="PANTHER" id="PTHR10285">
    <property type="entry name" value="URIDINE KINASE"/>
    <property type="match status" value="1"/>
</dbReference>
<dbReference type="CDD" id="cd02025">
    <property type="entry name" value="PanK"/>
    <property type="match status" value="1"/>
</dbReference>
<feature type="domain" description="Phosphoribulokinase/uridine kinase" evidence="16">
    <location>
        <begin position="106"/>
        <end position="244"/>
    </location>
</feature>
<dbReference type="Proteomes" id="UP000481339">
    <property type="component" value="Unassembled WGS sequence"/>
</dbReference>
<keyword evidence="10 14" id="KW-0418">Kinase</keyword>
<evidence type="ECO:0000256" key="7">
    <source>
        <dbReference type="ARBA" id="ARBA00022490"/>
    </source>
</evidence>
<evidence type="ECO:0000256" key="13">
    <source>
        <dbReference type="ARBA" id="ARBA00032866"/>
    </source>
</evidence>
<dbReference type="GO" id="GO:0005737">
    <property type="term" value="C:cytoplasm"/>
    <property type="evidence" value="ECO:0007669"/>
    <property type="project" value="UniProtKB-SubCell"/>
</dbReference>
<evidence type="ECO:0000313" key="18">
    <source>
        <dbReference type="Proteomes" id="UP000481339"/>
    </source>
</evidence>
<evidence type="ECO:0000256" key="9">
    <source>
        <dbReference type="ARBA" id="ARBA00022741"/>
    </source>
</evidence>
<evidence type="ECO:0000256" key="14">
    <source>
        <dbReference type="HAMAP-Rule" id="MF_00215"/>
    </source>
</evidence>
<evidence type="ECO:0000256" key="3">
    <source>
        <dbReference type="ARBA" id="ARBA00005225"/>
    </source>
</evidence>
<evidence type="ECO:0000313" key="17">
    <source>
        <dbReference type="EMBL" id="KAB1632475.1"/>
    </source>
</evidence>
<dbReference type="EMBL" id="WBKA01000003">
    <property type="protein sequence ID" value="KAB1632475.1"/>
    <property type="molecule type" value="Genomic_DNA"/>
</dbReference>
<organism evidence="17 18">
    <name type="scientific">Pseudoclavibacter caeni</name>
    <dbReference type="NCBI Taxonomy" id="908846"/>
    <lineage>
        <taxon>Bacteria</taxon>
        <taxon>Bacillati</taxon>
        <taxon>Actinomycetota</taxon>
        <taxon>Actinomycetes</taxon>
        <taxon>Micrococcales</taxon>
        <taxon>Microbacteriaceae</taxon>
        <taxon>Pseudoclavibacter</taxon>
    </lineage>
</organism>
<gene>
    <name evidence="14" type="primary">coaA</name>
    <name evidence="17" type="ORF">F8O02_05620</name>
</gene>
<accession>A0A7C8FUC5</accession>
<evidence type="ECO:0000256" key="2">
    <source>
        <dbReference type="ARBA" id="ARBA00004496"/>
    </source>
</evidence>
<keyword evidence="11 14" id="KW-0067">ATP-binding</keyword>
<name>A0A7C8FUC5_9MICO</name>
<keyword evidence="18" id="KW-1185">Reference proteome</keyword>
<dbReference type="HAMAP" id="MF_00215">
    <property type="entry name" value="Pantothen_kinase_1"/>
    <property type="match status" value="1"/>
</dbReference>
<dbReference type="NCBIfam" id="TIGR00554">
    <property type="entry name" value="panK_bact"/>
    <property type="match status" value="1"/>
</dbReference>
<evidence type="ECO:0000259" key="16">
    <source>
        <dbReference type="Pfam" id="PF00485"/>
    </source>
</evidence>
<feature type="binding site" evidence="14">
    <location>
        <begin position="111"/>
        <end position="118"/>
    </location>
    <ligand>
        <name>ATP</name>
        <dbReference type="ChEBI" id="CHEBI:30616"/>
    </ligand>
</feature>
<comment type="pathway">
    <text evidence="3 14 15">Cofactor biosynthesis; coenzyme A biosynthesis; CoA from (R)-pantothenate: step 1/5.</text>
</comment>
<dbReference type="InterPro" id="IPR004566">
    <property type="entry name" value="PanK"/>
</dbReference>
<dbReference type="GO" id="GO:0005524">
    <property type="term" value="F:ATP binding"/>
    <property type="evidence" value="ECO:0007669"/>
    <property type="project" value="UniProtKB-UniRule"/>
</dbReference>
<dbReference type="OrthoDB" id="1550976at2"/>
<proteinExistence type="inferred from homology"/>
<dbReference type="InterPro" id="IPR027417">
    <property type="entry name" value="P-loop_NTPase"/>
</dbReference>
<evidence type="ECO:0000256" key="12">
    <source>
        <dbReference type="ARBA" id="ARBA00022993"/>
    </source>
</evidence>
<evidence type="ECO:0000256" key="10">
    <source>
        <dbReference type="ARBA" id="ARBA00022777"/>
    </source>
</evidence>
<comment type="subcellular location">
    <subcellularLocation>
        <location evidence="2 14 15">Cytoplasm</location>
    </subcellularLocation>
</comment>
<evidence type="ECO:0000256" key="4">
    <source>
        <dbReference type="ARBA" id="ARBA00006087"/>
    </source>
</evidence>
<protein>
    <recommendedName>
        <fullName evidence="6 14">Pantothenate kinase</fullName>
        <ecNumber evidence="5 14">2.7.1.33</ecNumber>
    </recommendedName>
    <alternativeName>
        <fullName evidence="13 14">Pantothenic acid kinase</fullName>
    </alternativeName>
</protein>
<dbReference type="GO" id="GO:0015937">
    <property type="term" value="P:coenzyme A biosynthetic process"/>
    <property type="evidence" value="ECO:0007669"/>
    <property type="project" value="UniProtKB-UniRule"/>
</dbReference>
<evidence type="ECO:0000256" key="11">
    <source>
        <dbReference type="ARBA" id="ARBA00022840"/>
    </source>
</evidence>
<evidence type="ECO:0000256" key="6">
    <source>
        <dbReference type="ARBA" id="ARBA00015080"/>
    </source>
</evidence>
<evidence type="ECO:0000256" key="15">
    <source>
        <dbReference type="RuleBase" id="RU003530"/>
    </source>
</evidence>
<dbReference type="Pfam" id="PF00485">
    <property type="entry name" value="PRK"/>
    <property type="match status" value="1"/>
</dbReference>
<comment type="catalytic activity">
    <reaction evidence="1 14 15">
        <text>(R)-pantothenate + ATP = (R)-4'-phosphopantothenate + ADP + H(+)</text>
        <dbReference type="Rhea" id="RHEA:16373"/>
        <dbReference type="ChEBI" id="CHEBI:10986"/>
        <dbReference type="ChEBI" id="CHEBI:15378"/>
        <dbReference type="ChEBI" id="CHEBI:29032"/>
        <dbReference type="ChEBI" id="CHEBI:30616"/>
        <dbReference type="ChEBI" id="CHEBI:456216"/>
        <dbReference type="EC" id="2.7.1.33"/>
    </reaction>
</comment>
<dbReference type="PIRSF" id="PIRSF000545">
    <property type="entry name" value="Pantothenate_kin"/>
    <property type="match status" value="1"/>
</dbReference>
<comment type="caution">
    <text evidence="17">The sequence shown here is derived from an EMBL/GenBank/DDBJ whole genome shotgun (WGS) entry which is preliminary data.</text>
</comment>
<dbReference type="GO" id="GO:0004594">
    <property type="term" value="F:pantothenate kinase activity"/>
    <property type="evidence" value="ECO:0007669"/>
    <property type="project" value="UniProtKB-UniRule"/>
</dbReference>
<keyword evidence="7 14" id="KW-0963">Cytoplasm</keyword>
<sequence length="329" mass="37601">MPVDDAELDEDAFDPLHDDERCTRPSPFWQISRDTWSELAPRVPNPLTMDDVRRLRSLGDPLDLREVAEVYLPLTLLMKNFVVNRRGLDRRLQRFLHTSGGRTPFVIGVAGSVAVGKSTVARLLRELLSRWDEIDSVQLVTTDGFLMPNAELERRGLLARKGFPESYDRRGLLRFLSQVKSGAAEVRAPVYSHVRYDIVPDEEIVVRRPQVLVFEGLNVLQTPSDSAQAAVSDFLDFGIYVDARTSDIERWYVDRFLKLQAGAFEQPDAYFRKYAGLRPAEARGIAERIWTSVNLPNLRENIARTRMRADLILEKASDHTVNRVLLRKL</sequence>
<dbReference type="UniPathway" id="UPA00241">
    <property type="reaction ID" value="UER00352"/>
</dbReference>
<reference evidence="17 18" key="1">
    <citation type="submission" date="2019-09" db="EMBL/GenBank/DDBJ databases">
        <title>Phylogeny of genus Pseudoclavibacter and closely related genus.</title>
        <authorList>
            <person name="Li Y."/>
        </authorList>
    </citation>
    <scope>NUCLEOTIDE SEQUENCE [LARGE SCALE GENOMIC DNA]</scope>
    <source>
        <strain evidence="17 18">JCM 16921</strain>
    </source>
</reference>
<keyword evidence="8 14" id="KW-0808">Transferase</keyword>